<accession>A0A0G4GV69</accession>
<proteinExistence type="predicted"/>
<dbReference type="EMBL" id="CDMZ01001581">
    <property type="protein sequence ID" value="CEM34737.1"/>
    <property type="molecule type" value="Genomic_DNA"/>
</dbReference>
<evidence type="ECO:0000313" key="1">
    <source>
        <dbReference type="EMBL" id="CEM34737.1"/>
    </source>
</evidence>
<sequence>MGLSARVGANRLGLRHSLPWIERASVVRGGMSTVIMYKGRSAKSFGSLEQAGQEYKLVMEAEKRLDAYLRKLDLPRDGFAFLTFYGVTQGPDLKGNSTVTAQKALS</sequence>
<dbReference type="AlphaFoldDB" id="A0A0G4GV69"/>
<protein>
    <submittedName>
        <fullName evidence="1">Uncharacterized protein</fullName>
    </submittedName>
</protein>
<dbReference type="VEuPathDB" id="CryptoDB:Cvel_23508"/>
<gene>
    <name evidence="1" type="ORF">Cvel_23508</name>
</gene>
<organism evidence="1">
    <name type="scientific">Chromera velia CCMP2878</name>
    <dbReference type="NCBI Taxonomy" id="1169474"/>
    <lineage>
        <taxon>Eukaryota</taxon>
        <taxon>Sar</taxon>
        <taxon>Alveolata</taxon>
        <taxon>Colpodellida</taxon>
        <taxon>Chromeraceae</taxon>
        <taxon>Chromera</taxon>
    </lineage>
</organism>
<name>A0A0G4GV69_9ALVE</name>
<reference evidence="1" key="1">
    <citation type="submission" date="2014-11" db="EMBL/GenBank/DDBJ databases">
        <authorList>
            <person name="Otto D Thomas"/>
            <person name="Naeem Raeece"/>
        </authorList>
    </citation>
    <scope>NUCLEOTIDE SEQUENCE</scope>
</reference>